<feature type="domain" description="ABC transmembrane type-1" evidence="18">
    <location>
        <begin position="1887"/>
        <end position="2168"/>
    </location>
</feature>
<dbReference type="FunFam" id="3.30.830.10:FF:000012">
    <property type="entry name" value="Protease 3"/>
    <property type="match status" value="1"/>
</dbReference>
<dbReference type="Pfam" id="PF00675">
    <property type="entry name" value="Peptidase_M16"/>
    <property type="match status" value="1"/>
</dbReference>
<dbReference type="PANTHER" id="PTHR43690:SF18">
    <property type="entry name" value="INSULIN-DEGRADING ENZYME-RELATED"/>
    <property type="match status" value="1"/>
</dbReference>
<feature type="transmembrane region" description="Helical" evidence="16">
    <location>
        <begin position="2015"/>
        <end position="2043"/>
    </location>
</feature>
<dbReference type="InterPro" id="IPR003439">
    <property type="entry name" value="ABC_transporter-like_ATP-bd"/>
</dbReference>
<dbReference type="CDD" id="cd04842">
    <property type="entry name" value="Peptidases_S8_Kp43_protease"/>
    <property type="match status" value="1"/>
</dbReference>
<evidence type="ECO:0000256" key="1">
    <source>
        <dbReference type="ARBA" id="ARBA00001947"/>
    </source>
</evidence>
<dbReference type="CDD" id="cd18557">
    <property type="entry name" value="ABC_6TM_TAP_ABCB8_10_like"/>
    <property type="match status" value="1"/>
</dbReference>
<evidence type="ECO:0000256" key="14">
    <source>
        <dbReference type="PIRSR" id="PIRSR615500-1"/>
    </source>
</evidence>
<dbReference type="PROSITE" id="PS51892">
    <property type="entry name" value="SUBTILASE"/>
    <property type="match status" value="1"/>
</dbReference>
<dbReference type="CDD" id="cd03249">
    <property type="entry name" value="ABC_MTABC3_MDL1_MDL2"/>
    <property type="match status" value="1"/>
</dbReference>
<dbReference type="PANTHER" id="PTHR43690">
    <property type="entry name" value="NARDILYSIN"/>
    <property type="match status" value="1"/>
</dbReference>
<keyword evidence="12" id="KW-0482">Metalloprotease</keyword>
<dbReference type="InterPro" id="IPR054734">
    <property type="entry name" value="PqqF-like_C_4"/>
</dbReference>
<comment type="caution">
    <text evidence="19">The sequence shown here is derived from an EMBL/GenBank/DDBJ whole genome shotgun (WGS) entry which is preliminary data.</text>
</comment>
<evidence type="ECO:0000256" key="7">
    <source>
        <dbReference type="ARBA" id="ARBA00022801"/>
    </source>
</evidence>
<evidence type="ECO:0000256" key="9">
    <source>
        <dbReference type="ARBA" id="ARBA00022833"/>
    </source>
</evidence>
<dbReference type="InterPro" id="IPR032632">
    <property type="entry name" value="Peptidase_M16_M"/>
</dbReference>
<proteinExistence type="inferred from homology"/>
<dbReference type="InterPro" id="IPR007863">
    <property type="entry name" value="Peptidase_M16_C"/>
</dbReference>
<dbReference type="InterPro" id="IPR015500">
    <property type="entry name" value="Peptidase_S8_subtilisin-rel"/>
</dbReference>
<dbReference type="GO" id="GO:0005739">
    <property type="term" value="C:mitochondrion"/>
    <property type="evidence" value="ECO:0007669"/>
    <property type="project" value="TreeGrafter"/>
</dbReference>
<dbReference type="InterPro" id="IPR034058">
    <property type="entry name" value="TagA/B/C/D_pept_dom"/>
</dbReference>
<evidence type="ECO:0000256" key="10">
    <source>
        <dbReference type="ARBA" id="ARBA00022840"/>
    </source>
</evidence>
<dbReference type="Proteomes" id="UP000076078">
    <property type="component" value="Unassembled WGS sequence"/>
</dbReference>
<evidence type="ECO:0000256" key="16">
    <source>
        <dbReference type="SAM" id="Phobius"/>
    </source>
</evidence>
<dbReference type="InterPro" id="IPR011527">
    <property type="entry name" value="ABC1_TM_dom"/>
</dbReference>
<feature type="transmembrane region" description="Helical" evidence="16">
    <location>
        <begin position="1926"/>
        <end position="1950"/>
    </location>
</feature>
<evidence type="ECO:0000256" key="12">
    <source>
        <dbReference type="ARBA" id="ARBA00023049"/>
    </source>
</evidence>
<dbReference type="InterPro" id="IPR036640">
    <property type="entry name" value="ABC1_TM_sf"/>
</dbReference>
<dbReference type="Gene3D" id="3.30.830.10">
    <property type="entry name" value="Metalloenzyme, LuxS/M16 peptidase-like"/>
    <property type="match status" value="4"/>
</dbReference>
<dbReference type="SUPFAM" id="SSF90123">
    <property type="entry name" value="ABC transporter transmembrane region"/>
    <property type="match status" value="1"/>
</dbReference>
<dbReference type="GO" id="GO:0004252">
    <property type="term" value="F:serine-type endopeptidase activity"/>
    <property type="evidence" value="ECO:0007669"/>
    <property type="project" value="UniProtKB-UniRule"/>
</dbReference>
<feature type="active site" description="Charge relay system" evidence="14 15">
    <location>
        <position position="1200"/>
    </location>
</feature>
<dbReference type="FunCoup" id="A0A152A6E7">
    <property type="interactions" value="738"/>
</dbReference>
<dbReference type="SUPFAM" id="SSF49785">
    <property type="entry name" value="Galactose-binding domain-like"/>
    <property type="match status" value="1"/>
</dbReference>
<dbReference type="PROSITE" id="PS50893">
    <property type="entry name" value="ABC_TRANSPORTER_2"/>
    <property type="match status" value="1"/>
</dbReference>
<dbReference type="GO" id="GO:0046872">
    <property type="term" value="F:metal ion binding"/>
    <property type="evidence" value="ECO:0007669"/>
    <property type="project" value="UniProtKB-KW"/>
</dbReference>
<dbReference type="Pfam" id="PF05193">
    <property type="entry name" value="Peptidase_M16_C"/>
    <property type="match status" value="1"/>
</dbReference>
<evidence type="ECO:0000259" key="17">
    <source>
        <dbReference type="PROSITE" id="PS50893"/>
    </source>
</evidence>
<evidence type="ECO:0000256" key="6">
    <source>
        <dbReference type="ARBA" id="ARBA00022741"/>
    </source>
</evidence>
<dbReference type="InterPro" id="IPR017871">
    <property type="entry name" value="ABC_transporter-like_CS"/>
</dbReference>
<dbReference type="Pfam" id="PF00664">
    <property type="entry name" value="ABC_membrane"/>
    <property type="match status" value="1"/>
</dbReference>
<dbReference type="InterPro" id="IPR000209">
    <property type="entry name" value="Peptidase_S8/S53_dom"/>
</dbReference>
<feature type="domain" description="ABC transporter" evidence="17">
    <location>
        <begin position="2201"/>
        <end position="2438"/>
    </location>
</feature>
<keyword evidence="13 16" id="KW-0472">Membrane</keyword>
<dbReference type="InterPro" id="IPR036852">
    <property type="entry name" value="Peptidase_S8/S53_dom_sf"/>
</dbReference>
<dbReference type="InterPro" id="IPR011249">
    <property type="entry name" value="Metalloenz_LuxS/M16"/>
</dbReference>
<evidence type="ECO:0000256" key="5">
    <source>
        <dbReference type="ARBA" id="ARBA00022723"/>
    </source>
</evidence>
<evidence type="ECO:0000256" key="3">
    <source>
        <dbReference type="ARBA" id="ARBA00022670"/>
    </source>
</evidence>
<gene>
    <name evidence="19" type="ORF">DLAC_01805</name>
</gene>
<dbReference type="GO" id="GO:0016887">
    <property type="term" value="F:ATP hydrolysis activity"/>
    <property type="evidence" value="ECO:0007669"/>
    <property type="project" value="InterPro"/>
</dbReference>
<keyword evidence="4 16" id="KW-0812">Transmembrane</keyword>
<name>A0A152A6E7_TIELA</name>
<dbReference type="PROSITE" id="PS50929">
    <property type="entry name" value="ABC_TM1F"/>
    <property type="match status" value="1"/>
</dbReference>
<dbReference type="Gene3D" id="1.20.1560.10">
    <property type="entry name" value="ABC transporter type 1, transmembrane domain"/>
    <property type="match status" value="1"/>
</dbReference>
<keyword evidence="8 15" id="KW-0720">Serine protease</keyword>
<evidence type="ECO:0000256" key="8">
    <source>
        <dbReference type="ARBA" id="ARBA00022825"/>
    </source>
</evidence>
<keyword evidence="10" id="KW-0067">ATP-binding</keyword>
<dbReference type="GO" id="GO:0043171">
    <property type="term" value="P:peptide catabolic process"/>
    <property type="evidence" value="ECO:0007669"/>
    <property type="project" value="TreeGrafter"/>
</dbReference>
<dbReference type="InterPro" id="IPR003593">
    <property type="entry name" value="AAA+_ATPase"/>
</dbReference>
<keyword evidence="7 15" id="KW-0378">Hydrolase</keyword>
<dbReference type="InterPro" id="IPR027417">
    <property type="entry name" value="P-loop_NTPase"/>
</dbReference>
<dbReference type="InterPro" id="IPR050626">
    <property type="entry name" value="Peptidase_M16"/>
</dbReference>
<evidence type="ECO:0000313" key="20">
    <source>
        <dbReference type="Proteomes" id="UP000076078"/>
    </source>
</evidence>
<comment type="cofactor">
    <cofactor evidence="1">
        <name>Zn(2+)</name>
        <dbReference type="ChEBI" id="CHEBI:29105"/>
    </cofactor>
</comment>
<keyword evidence="20" id="KW-1185">Reference proteome</keyword>
<feature type="active site" description="Charge relay system" evidence="14 15">
    <location>
        <position position="1243"/>
    </location>
</feature>
<dbReference type="Gene3D" id="3.40.50.200">
    <property type="entry name" value="Peptidase S8/S53 domain"/>
    <property type="match status" value="1"/>
</dbReference>
<dbReference type="Pfam" id="PF16187">
    <property type="entry name" value="Peptidase_M16_M"/>
    <property type="match status" value="1"/>
</dbReference>
<dbReference type="SMART" id="SM00382">
    <property type="entry name" value="AAA"/>
    <property type="match status" value="1"/>
</dbReference>
<dbReference type="GO" id="GO:0140359">
    <property type="term" value="F:ABC-type transporter activity"/>
    <property type="evidence" value="ECO:0007669"/>
    <property type="project" value="InterPro"/>
</dbReference>
<dbReference type="SUPFAM" id="SSF52540">
    <property type="entry name" value="P-loop containing nucleoside triphosphate hydrolases"/>
    <property type="match status" value="1"/>
</dbReference>
<evidence type="ECO:0000259" key="18">
    <source>
        <dbReference type="PROSITE" id="PS50929"/>
    </source>
</evidence>
<organism evidence="19 20">
    <name type="scientific">Tieghemostelium lacteum</name>
    <name type="common">Slime mold</name>
    <name type="synonym">Dictyostelium lacteum</name>
    <dbReference type="NCBI Taxonomy" id="361077"/>
    <lineage>
        <taxon>Eukaryota</taxon>
        <taxon>Amoebozoa</taxon>
        <taxon>Evosea</taxon>
        <taxon>Eumycetozoa</taxon>
        <taxon>Dictyostelia</taxon>
        <taxon>Dictyosteliales</taxon>
        <taxon>Raperosteliaceae</taxon>
        <taxon>Tieghemostelium</taxon>
    </lineage>
</organism>
<dbReference type="InterPro" id="IPR011765">
    <property type="entry name" value="Pept_M16_N"/>
</dbReference>
<evidence type="ECO:0000256" key="13">
    <source>
        <dbReference type="ARBA" id="ARBA00023136"/>
    </source>
</evidence>
<dbReference type="GO" id="GO:0016020">
    <property type="term" value="C:membrane"/>
    <property type="evidence" value="ECO:0007669"/>
    <property type="project" value="InterPro"/>
</dbReference>
<protein>
    <submittedName>
        <fullName evidence="19">ABC transporter B family protein</fullName>
    </submittedName>
</protein>
<keyword evidence="3 15" id="KW-0645">Protease</keyword>
<keyword evidence="9" id="KW-0862">Zinc</keyword>
<dbReference type="OrthoDB" id="6500128at2759"/>
<feature type="transmembrane region" description="Helical" evidence="16">
    <location>
        <begin position="1885"/>
        <end position="1906"/>
    </location>
</feature>
<evidence type="ECO:0000313" key="19">
    <source>
        <dbReference type="EMBL" id="KYR01793.1"/>
    </source>
</evidence>
<keyword evidence="5" id="KW-0479">Metal-binding</keyword>
<dbReference type="Pfam" id="PF00082">
    <property type="entry name" value="Peptidase_S8"/>
    <property type="match status" value="1"/>
</dbReference>
<dbReference type="InterPro" id="IPR008979">
    <property type="entry name" value="Galactose-bd-like_sf"/>
</dbReference>
<evidence type="ECO:0000256" key="4">
    <source>
        <dbReference type="ARBA" id="ARBA00022692"/>
    </source>
</evidence>
<dbReference type="Gene3D" id="3.40.50.300">
    <property type="entry name" value="P-loop containing nucleotide triphosphate hydrolases"/>
    <property type="match status" value="1"/>
</dbReference>
<comment type="similarity">
    <text evidence="2">Belongs to the peptidase M16 family.</text>
</comment>
<keyword evidence="11 16" id="KW-1133">Transmembrane helix</keyword>
<dbReference type="EMBL" id="LODT01000006">
    <property type="protein sequence ID" value="KYR01793.1"/>
    <property type="molecule type" value="Genomic_DNA"/>
</dbReference>
<accession>A0A152A6E7</accession>
<evidence type="ECO:0000256" key="2">
    <source>
        <dbReference type="ARBA" id="ARBA00007261"/>
    </source>
</evidence>
<feature type="transmembrane region" description="Helical" evidence="16">
    <location>
        <begin position="1779"/>
        <end position="1803"/>
    </location>
</feature>
<dbReference type="GO" id="GO:0005524">
    <property type="term" value="F:ATP binding"/>
    <property type="evidence" value="ECO:0007669"/>
    <property type="project" value="UniProtKB-KW"/>
</dbReference>
<feature type="active site" description="Charge relay system" evidence="14 15">
    <location>
        <position position="1517"/>
    </location>
</feature>
<dbReference type="SUPFAM" id="SSF63411">
    <property type="entry name" value="LuxS/MPP-like metallohydrolase"/>
    <property type="match status" value="4"/>
</dbReference>
<dbReference type="FunFam" id="3.40.50.300:FF:001443">
    <property type="entry name" value="ABC transporter, ATP-binding protein"/>
    <property type="match status" value="1"/>
</dbReference>
<dbReference type="STRING" id="361077.A0A152A6E7"/>
<evidence type="ECO:0000256" key="11">
    <source>
        <dbReference type="ARBA" id="ARBA00022989"/>
    </source>
</evidence>
<dbReference type="GO" id="GO:0051603">
    <property type="term" value="P:proteolysis involved in protein catabolic process"/>
    <property type="evidence" value="ECO:0007669"/>
    <property type="project" value="TreeGrafter"/>
</dbReference>
<comment type="similarity">
    <text evidence="15">Belongs to the peptidase S8 family.</text>
</comment>
<keyword evidence="6" id="KW-0547">Nucleotide-binding</keyword>
<sequence>MNNEVIKSPNDDRLYKYLKLENELSVILVSDPETDQASACVAVNVGSTSQPKDTQGLPHFLEHMLFLGTEKYPIEKDFTKFLGENGGNYNGTTSKMLTNYFYTINQDKLEESLDRFSSFFICPLFNADATEREINAVNSEHTGNLQNDMRRQYHMICNQLEHQQFSSFSCGNSNTLKQPQIREKVIEFYHRYYSSNQMSLCIYGRESLEQLEKWAIQYFGGIINRKISKPTFDGFNLNGKPKLIKMVPIKNKDQLFIYWPMPDIECSFNLNYKTSPYTLINNLLGHESRGSIQAYLKERGLSHLLSCGISSYGSTLNYISMTVGLTEKGMEQVDLVISCIYHFIQDKISCAANIPHYFYDEMQQRNKKNWENQPKQNILHYCPTLSQSLLDCPEPADVLRYIYQPMDYRNDKVLDAILKNLRADNMIVIMESQKFQSIPSLLTEEFYGIQYVSEEISDEKLKLWTKDSPLLSDKSQIYIPKENPFVPKDFTIKNVQDQSKSSTVKPELIFNSNGVKAYYFPDHKFSTPLADVRIRFETNQYGSAEALVNWLLFKKSLKELLNEDLLYYFHLTDVHFKFMLYLNHVELKIQGFNDKIFLAIEKLFDFLQNYKISQESFDRLKQRIMKKYHNNWYLTPYLQAGRESSLFISQTSASNQDKIDQLELLDYDDYSKTISNYLRHLNYSILLTGNLTKEETIDFADKFSKRPGRFPIRTADYIRNRATKLPKGKTLLYREALVDKDQNNGVLLCNFIIGKATPRTLAIVNLLTPILQPELFNQLRTVEQLGYAVTAYQQVSAGVVSVRMLVQSAVKDPHYCWERIQLFINSFYEQALLPMLSEDGASEFKEYRKSIIDKLSVHKRNISQLSDKYWEDFTEYNDFTYLKKIISALSDVSPQELVDLYKSSILSPNDRRLLLVQMYSQSMPMNNSKEVEQLENVKLLNGKPNEVIQKLNNRDSNSRIIHLQSERIDTRFSNSLSIDNFVDQLNDKGNGQNSEDIPRFYLVHFNKINKDIINNFKEYLQTINSTILNYIPYNSYLIYIREPSFTIGTLKTQNSNIQWINVLESKQKVSIQYLNSNNNILKFDAIKFKYISDNLQQFKLKLISEFNQMNNNNNNIKLTSISNEIMEIQEFLNDNLDQTLQWLSKFSEIYWIEPSQKVKSIKMSNEKAHFAIQNGNSLSPLTPMWNLGIQGQGEIIGCGDTGIDMNHCFFYDPNQATPNNSHRKIISYYSDNAGLISDILDGHGTHIVGSLVGNPLQASSTIYPYRGHAPMAKLTFVDMLDQLQNDIVLPQNGDMLAYYQLTHGTGAMIQCDSWNSLSGPFYSQITSDIDKYQYDNPQFLVVRSAGNSPVSPDYSTPYSISQESASKNSLVVGSLNQDNQAFIDAIQPNSYWDFDQVYLDIQTQVCQNNINIYGLQCSDLPNSPSQTVCCSSTVLNQVCCQAQLLTAYQNNQTFYTQDIISAFSAQGPASDGRIKPDLVAVGSPIISSRSLGPLSPVDHCGDITAAQPSVLAMEGTSQSAAVVAGVAALVRQYYREGYYLNGQQDSTNGFIPSASMIKATLLNLAESLDFPTSKQGFGKLSLEKLPFLQASQEKLFFNSSQDQITNSNQIDNICFLANQVTDITVSLVWTDPPASPLSALALVNDLDLLLTQYIDFNMTSYQGNLNPNFDGINNVEIITIKDAPIGRYDVYVFGTSVPVPDQPFSLIIRGNLEKVYCSECYYNPDDTQTRECSVKNGIGTQDCMDDNLYSRCEIYSCDSGYVLDRGITKSCVTMLALTLYNIVLLAVFGIILIGSMLFIFYFYKSKSLDQDKYTKIKNDQNSDNNNNNNGKSPIELNNISVSNKSENNQIEEGLGDNDDQHFMEQEEVEVSVLEVISLAKPESPYLIGGLLLSFVDIGLGLAVPLVSANIFDLLYSGQTGEISNVILTFALIIIGMIIIQFSYGILLALAGHKIIARLRKEMFHSILRQDMAFFNERKTGELMSRLASDVGSIRSIISDCIPSMITQLASVGGSLIMLFIISWKLSLVVLCPLPVLLIASHFYGDYIESISVKVQDALADAATHAAETLFNIKTVRWFSSEERENSKFSNLIQISYKIALKMTIWNGIYSSTSGIFEQLSVFILLWYGTTLVKQGDLTPSMLIAFNLFLPYITQSVTQITSIYTSYKSYKGSSYRFFEIMQRVPSILNGVGISRPNVTGNLEFNNVTFHYPGRPDEAVLENINISFKPGTITALIGPSGGGKSTMLSIIGRLYNIDSGGVIALDGQDIKDWNLENLHEHISIVNQEPSLFSGSIADNIAYGKPNATRQQIIDACRQANAHDFISALPQGYDTIIGERGASLSGGQKQRVAIARAIIKNPTILLLDEATSELDVESERLVQESIDSIVQNRTVIIVAHRLTTILTADIIAVVSEHKITEKGTPEELLAKKGLFYEFVQIQYGKGEGDDIEVTLPQRKHTKNTDKLRQRAETIKKIATSDPISIPNYRKSIMLSNNNNNATDLLAQDSSFRNLTNPTQPSSSTSVPLWRKGKKFTKTWVENKSSLSLQRNTIQSRWQKGNVDDKLQRVLEKTRKKGFFINEERKDIKGALLLY</sequence>
<evidence type="ECO:0000256" key="15">
    <source>
        <dbReference type="PROSITE-ProRule" id="PRU01240"/>
    </source>
</evidence>
<dbReference type="GO" id="GO:0005829">
    <property type="term" value="C:cytosol"/>
    <property type="evidence" value="ECO:0007669"/>
    <property type="project" value="TreeGrafter"/>
</dbReference>
<dbReference type="PROSITE" id="PS00211">
    <property type="entry name" value="ABC_TRANSPORTER_1"/>
    <property type="match status" value="1"/>
</dbReference>
<dbReference type="Pfam" id="PF22456">
    <property type="entry name" value="PqqF-like_C_4"/>
    <property type="match status" value="1"/>
</dbReference>
<reference evidence="19 20" key="1">
    <citation type="submission" date="2015-12" db="EMBL/GenBank/DDBJ databases">
        <title>Dictyostelia acquired genes for synthesis and detection of signals that induce cell-type specialization by lateral gene transfer from prokaryotes.</title>
        <authorList>
            <person name="Gloeckner G."/>
            <person name="Schaap P."/>
        </authorList>
    </citation>
    <scope>NUCLEOTIDE SEQUENCE [LARGE SCALE GENOMIC DNA]</scope>
    <source>
        <strain evidence="19 20">TK</strain>
    </source>
</reference>
<dbReference type="SUPFAM" id="SSF52743">
    <property type="entry name" value="Subtilisin-like"/>
    <property type="match status" value="1"/>
</dbReference>
<dbReference type="Pfam" id="PF00005">
    <property type="entry name" value="ABC_tran"/>
    <property type="match status" value="1"/>
</dbReference>
<dbReference type="InParanoid" id="A0A152A6E7"/>
<dbReference type="PRINTS" id="PR00723">
    <property type="entry name" value="SUBTILISIN"/>
</dbReference>
<dbReference type="GO" id="GO:0004222">
    <property type="term" value="F:metalloendopeptidase activity"/>
    <property type="evidence" value="ECO:0007669"/>
    <property type="project" value="TreeGrafter"/>
</dbReference>
<dbReference type="Gene3D" id="2.60.120.380">
    <property type="match status" value="1"/>
</dbReference>